<gene>
    <name evidence="1" type="ORF">E8E12_000564</name>
</gene>
<dbReference type="PANTHER" id="PTHR36459:SF1">
    <property type="entry name" value="FATTY ACID DESATURASE DOMAIN-CONTAINING PROTEIN-RELATED"/>
    <property type="match status" value="1"/>
</dbReference>
<keyword evidence="2" id="KW-1185">Reference proteome</keyword>
<reference evidence="1" key="1">
    <citation type="submission" date="2019-04" db="EMBL/GenBank/DDBJ databases">
        <title>Sequencing of skin fungus with MAO and IRED activity.</title>
        <authorList>
            <person name="Marsaioli A.J."/>
            <person name="Bonatto J.M.C."/>
            <person name="Reis Junior O."/>
        </authorList>
    </citation>
    <scope>NUCLEOTIDE SEQUENCE</scope>
    <source>
        <strain evidence="1">28M1</strain>
    </source>
</reference>
<dbReference type="EMBL" id="SWKV01000334">
    <property type="protein sequence ID" value="KAF3028308.1"/>
    <property type="molecule type" value="Genomic_DNA"/>
</dbReference>
<comment type="caution">
    <text evidence="1">The sequence shown here is derived from an EMBL/GenBank/DDBJ whole genome shotgun (WGS) entry which is preliminary data.</text>
</comment>
<dbReference type="OrthoDB" id="1470350at2759"/>
<evidence type="ECO:0000313" key="2">
    <source>
        <dbReference type="Proteomes" id="UP000758155"/>
    </source>
</evidence>
<dbReference type="AlphaFoldDB" id="A0A9P5BTR9"/>
<evidence type="ECO:0000313" key="1">
    <source>
        <dbReference type="EMBL" id="KAF3028308.1"/>
    </source>
</evidence>
<dbReference type="PANTHER" id="PTHR36459">
    <property type="entry name" value="ORF"/>
    <property type="match status" value="1"/>
</dbReference>
<accession>A0A9P5BTR9</accession>
<feature type="non-terminal residue" evidence="1">
    <location>
        <position position="164"/>
    </location>
</feature>
<name>A0A9P5BTR9_9PLEO</name>
<proteinExistence type="predicted"/>
<dbReference type="Proteomes" id="UP000758155">
    <property type="component" value="Unassembled WGS sequence"/>
</dbReference>
<sequence length="164" mass="18448">MGKLHFPPAADLTAADKLVLAHLQKDYEQADSKPTAVPVNAAEGSASLTKRTEIVSTSAGDAQESEQQTIAYLKNVKKPNSDVFETTVFSAWDLSNFKNPILRERIIDPYVNWAKGVVRTETDVIMITHLLNYLCTSIPSALYLFYSFHWWHGVIHTAVQLYYM</sequence>
<protein>
    <submittedName>
        <fullName evidence="1">Uncharacterized protein</fullName>
    </submittedName>
</protein>
<organism evidence="1 2">
    <name type="scientific">Didymella heteroderae</name>
    <dbReference type="NCBI Taxonomy" id="1769908"/>
    <lineage>
        <taxon>Eukaryota</taxon>
        <taxon>Fungi</taxon>
        <taxon>Dikarya</taxon>
        <taxon>Ascomycota</taxon>
        <taxon>Pezizomycotina</taxon>
        <taxon>Dothideomycetes</taxon>
        <taxon>Pleosporomycetidae</taxon>
        <taxon>Pleosporales</taxon>
        <taxon>Pleosporineae</taxon>
        <taxon>Didymellaceae</taxon>
        <taxon>Didymella</taxon>
    </lineage>
</organism>